<evidence type="ECO:0000313" key="2">
    <source>
        <dbReference type="EMBL" id="KAB2340853.1"/>
    </source>
</evidence>
<dbReference type="AlphaFoldDB" id="A0A6H9YPA2"/>
<reference evidence="2 3" key="1">
    <citation type="submission" date="2019-09" db="EMBL/GenBank/DDBJ databases">
        <title>Actinomadura physcomitrii sp. nov., a novel actinomycete isolated from moss [Physcomitrium sphaericum (Ludw) Fuernr].</title>
        <authorList>
            <person name="Zhuang X."/>
            <person name="Liu C."/>
        </authorList>
    </citation>
    <scope>NUCLEOTIDE SEQUENCE [LARGE SCALE GENOMIC DNA]</scope>
    <source>
        <strain evidence="2 3">HMC1</strain>
    </source>
</reference>
<keyword evidence="1" id="KW-0472">Membrane</keyword>
<name>A0A6H9YPA2_9ACTN</name>
<feature type="transmembrane region" description="Helical" evidence="1">
    <location>
        <begin position="172"/>
        <end position="189"/>
    </location>
</feature>
<dbReference type="Proteomes" id="UP000468735">
    <property type="component" value="Unassembled WGS sequence"/>
</dbReference>
<dbReference type="OrthoDB" id="9861777at2"/>
<feature type="transmembrane region" description="Helical" evidence="1">
    <location>
        <begin position="426"/>
        <end position="446"/>
    </location>
</feature>
<proteinExistence type="predicted"/>
<keyword evidence="1" id="KW-1133">Transmembrane helix</keyword>
<feature type="transmembrane region" description="Helical" evidence="1">
    <location>
        <begin position="57"/>
        <end position="75"/>
    </location>
</feature>
<sequence length="460" mass="45831">MVDQDGRERTASSRRHWLLLVATAPGLGVLANAAAGSGVVPRVIATREVGTSWNGDAYLAAGLPVVAVIAGLMLIRWWPWLLLAGSVLTAPAAATPYLDVLQSRPMVAHLGLAGAALVLVAVLAAAQELMDAGAPGAGAALAGCAAGAGLVGATFVGAGWLSRPWRPDSLQLALSAAAVAGGIVAVARLRGKPGRRIGVRVALAGVLATLVAFLPAVVTLERVAKLLEVSGNSLARRSYVMVGVLGLATLIIAALSAALAGMWAGVAALTAAMVQAGVAAPMLLGLSGVASHRTFAVLVALAGLAAGIAAGMTRWRSVLAMAGTVVSGLGVLVLVAATGGVPEKVVTQARWIPAGLLLALLVATVTCTVAASAPSATKSGALPAVLGPIVGGLAVGGREALTLTQLNDGQPEPSYLNAAHHMGSSSALLFVVALLVAFLAAARFLIAQRNEDTHSTPTPN</sequence>
<comment type="caution">
    <text evidence="2">The sequence shown here is derived from an EMBL/GenBank/DDBJ whole genome shotgun (WGS) entry which is preliminary data.</text>
</comment>
<organism evidence="2 3">
    <name type="scientific">Actinomadura rudentiformis</name>
    <dbReference type="NCBI Taxonomy" id="359158"/>
    <lineage>
        <taxon>Bacteria</taxon>
        <taxon>Bacillati</taxon>
        <taxon>Actinomycetota</taxon>
        <taxon>Actinomycetes</taxon>
        <taxon>Streptosporangiales</taxon>
        <taxon>Thermomonosporaceae</taxon>
        <taxon>Actinomadura</taxon>
    </lineage>
</organism>
<evidence type="ECO:0000313" key="3">
    <source>
        <dbReference type="Proteomes" id="UP000468735"/>
    </source>
</evidence>
<evidence type="ECO:0008006" key="4">
    <source>
        <dbReference type="Google" id="ProtNLM"/>
    </source>
</evidence>
<feature type="transmembrane region" description="Helical" evidence="1">
    <location>
        <begin position="201"/>
        <end position="218"/>
    </location>
</feature>
<feature type="transmembrane region" description="Helical" evidence="1">
    <location>
        <begin position="351"/>
        <end position="373"/>
    </location>
</feature>
<feature type="transmembrane region" description="Helical" evidence="1">
    <location>
        <begin position="292"/>
        <end position="311"/>
    </location>
</feature>
<accession>A0A6H9YPA2</accession>
<feature type="transmembrane region" description="Helical" evidence="1">
    <location>
        <begin position="138"/>
        <end position="160"/>
    </location>
</feature>
<keyword evidence="3" id="KW-1185">Reference proteome</keyword>
<gene>
    <name evidence="2" type="ORF">F8566_43855</name>
</gene>
<evidence type="ECO:0000256" key="1">
    <source>
        <dbReference type="SAM" id="Phobius"/>
    </source>
</evidence>
<feature type="transmembrane region" description="Helical" evidence="1">
    <location>
        <begin position="106"/>
        <end position="126"/>
    </location>
</feature>
<feature type="transmembrane region" description="Helical" evidence="1">
    <location>
        <begin position="318"/>
        <end position="339"/>
    </location>
</feature>
<feature type="transmembrane region" description="Helical" evidence="1">
    <location>
        <begin position="238"/>
        <end position="259"/>
    </location>
</feature>
<dbReference type="EMBL" id="WBMT01000028">
    <property type="protein sequence ID" value="KAB2340853.1"/>
    <property type="molecule type" value="Genomic_DNA"/>
</dbReference>
<feature type="transmembrane region" description="Helical" evidence="1">
    <location>
        <begin position="266"/>
        <end position="286"/>
    </location>
</feature>
<feature type="transmembrane region" description="Helical" evidence="1">
    <location>
        <begin position="385"/>
        <end position="406"/>
    </location>
</feature>
<keyword evidence="1" id="KW-0812">Transmembrane</keyword>
<protein>
    <recommendedName>
        <fullName evidence="4">MFS transporter</fullName>
    </recommendedName>
</protein>
<feature type="transmembrane region" description="Helical" evidence="1">
    <location>
        <begin position="17"/>
        <end position="37"/>
    </location>
</feature>